<proteinExistence type="predicted"/>
<dbReference type="GeneID" id="5470180"/>
<protein>
    <submittedName>
        <fullName evidence="1">Uncharacterized protein z116R</fullName>
    </submittedName>
</protein>
<name>A7K876_9PHYC</name>
<dbReference type="RefSeq" id="YP_001426597.1">
    <property type="nucleotide sequence ID" value="NC_008724.1"/>
</dbReference>
<evidence type="ECO:0000313" key="2">
    <source>
        <dbReference type="Proteomes" id="UP000202420"/>
    </source>
</evidence>
<dbReference type="EMBL" id="EF101928">
    <property type="protein sequence ID" value="ABT16250.1"/>
    <property type="molecule type" value="Genomic_DNA"/>
</dbReference>
<keyword evidence="2" id="KW-1185">Reference proteome</keyword>
<dbReference type="KEGG" id="vg:5470180"/>
<sequence length="79" mass="8733">MLPRRVIAFADTFPPAFTLNTSEPVAFRPPLVHRMWLNEPVDGVRVSVNNILPANAVLPWMIRVPKAPAVLLVKAAPPK</sequence>
<dbReference type="Proteomes" id="UP000202420">
    <property type="component" value="Segment"/>
</dbReference>
<evidence type="ECO:0000313" key="1">
    <source>
        <dbReference type="EMBL" id="ABT16250.1"/>
    </source>
</evidence>
<accession>A7K876</accession>
<organism evidence="1 2">
    <name type="scientific">Chlorovirus heliozoae</name>
    <dbReference type="NCBI Taxonomy" id="322019"/>
    <lineage>
        <taxon>Viruses</taxon>
        <taxon>Varidnaviria</taxon>
        <taxon>Bamfordvirae</taxon>
        <taxon>Nucleocytoviricota</taxon>
        <taxon>Megaviricetes</taxon>
        <taxon>Algavirales</taxon>
        <taxon>Phycodnaviridae</taxon>
        <taxon>Chlorovirus</taxon>
    </lineage>
</organism>
<gene>
    <name evidence="1" type="primary">z116R</name>
    <name evidence="1" type="ORF">ATCV1_z116R</name>
</gene>
<reference evidence="1 2" key="1">
    <citation type="submission" date="2006-09" db="EMBL/GenBank/DDBJ databases">
        <title>Sequence and annotation of the 288-kb ATCV-1 virus that infects an endosymbiotic Chlorella strain of the heliozoon Acanthocystis turfacea.</title>
        <authorList>
            <person name="Fitzgerald L.A."/>
            <person name="Graves M.V."/>
            <person name="Li X."/>
            <person name="Pfitzner A.J.P."/>
            <person name="Hartigan J."/>
            <person name="Van Etten J.L."/>
        </authorList>
    </citation>
    <scope>NUCLEOTIDE SEQUENCE [LARGE SCALE GENOMIC DNA]</scope>
    <source>
        <strain evidence="1 2">ATCV-1</strain>
    </source>
</reference>